<dbReference type="EMBL" id="JBBNAG010000003">
    <property type="protein sequence ID" value="KAK9149687.1"/>
    <property type="molecule type" value="Genomic_DNA"/>
</dbReference>
<evidence type="ECO:0000313" key="3">
    <source>
        <dbReference type="Proteomes" id="UP001419268"/>
    </source>
</evidence>
<reference evidence="2 3" key="1">
    <citation type="submission" date="2024-01" db="EMBL/GenBank/DDBJ databases">
        <title>Genome assemblies of Stephania.</title>
        <authorList>
            <person name="Yang L."/>
        </authorList>
    </citation>
    <scope>NUCLEOTIDE SEQUENCE [LARGE SCALE GENOMIC DNA]</scope>
    <source>
        <strain evidence="2">JXDWG</strain>
        <tissue evidence="2">Leaf</tissue>
    </source>
</reference>
<evidence type="ECO:0008006" key="4">
    <source>
        <dbReference type="Google" id="ProtNLM"/>
    </source>
</evidence>
<organism evidence="2 3">
    <name type="scientific">Stephania cephalantha</name>
    <dbReference type="NCBI Taxonomy" id="152367"/>
    <lineage>
        <taxon>Eukaryota</taxon>
        <taxon>Viridiplantae</taxon>
        <taxon>Streptophyta</taxon>
        <taxon>Embryophyta</taxon>
        <taxon>Tracheophyta</taxon>
        <taxon>Spermatophyta</taxon>
        <taxon>Magnoliopsida</taxon>
        <taxon>Ranunculales</taxon>
        <taxon>Menispermaceae</taxon>
        <taxon>Menispermoideae</taxon>
        <taxon>Cissampelideae</taxon>
        <taxon>Stephania</taxon>
    </lineage>
</organism>
<keyword evidence="3" id="KW-1185">Reference proteome</keyword>
<accession>A0AAP0KEC1</accession>
<comment type="caution">
    <text evidence="2">The sequence shown here is derived from an EMBL/GenBank/DDBJ whole genome shotgun (WGS) entry which is preliminary data.</text>
</comment>
<proteinExistence type="predicted"/>
<protein>
    <recommendedName>
        <fullName evidence="4">Prolamin-like domain-containing protein</fullName>
    </recommendedName>
</protein>
<dbReference type="Proteomes" id="UP001419268">
    <property type="component" value="Unassembled WGS sequence"/>
</dbReference>
<gene>
    <name evidence="2" type="ORF">Scep_008444</name>
</gene>
<name>A0AAP0KEC1_9MAGN</name>
<feature type="chain" id="PRO_5043050774" description="Prolamin-like domain-containing protein" evidence="1">
    <location>
        <begin position="30"/>
        <end position="109"/>
    </location>
</feature>
<evidence type="ECO:0000256" key="1">
    <source>
        <dbReference type="SAM" id="SignalP"/>
    </source>
</evidence>
<dbReference type="AlphaFoldDB" id="A0AAP0KEC1"/>
<sequence length="109" mass="11441">MASSGRDAVILGVLIVCVAIALAALGVAAQPDPPPPANCSYTPECVGVAAGHMLGNTMLSSDPCCQILIRQRKNCWDYTVLMFQKGKADVPAWGEQAWSKCFTAVANST</sequence>
<evidence type="ECO:0000313" key="2">
    <source>
        <dbReference type="EMBL" id="KAK9149687.1"/>
    </source>
</evidence>
<feature type="signal peptide" evidence="1">
    <location>
        <begin position="1"/>
        <end position="29"/>
    </location>
</feature>
<keyword evidence="1" id="KW-0732">Signal</keyword>